<dbReference type="PROSITE" id="PS51257">
    <property type="entry name" value="PROKAR_LIPOPROTEIN"/>
    <property type="match status" value="1"/>
</dbReference>
<dbReference type="RefSeq" id="WP_147493621.1">
    <property type="nucleotide sequence ID" value="NZ_CP041659.1"/>
</dbReference>
<evidence type="ECO:0000313" key="3">
    <source>
        <dbReference type="Proteomes" id="UP000321857"/>
    </source>
</evidence>
<organism evidence="2 3">
    <name type="scientific">Sphingomonas xanthus</name>
    <dbReference type="NCBI Taxonomy" id="2594473"/>
    <lineage>
        <taxon>Bacteria</taxon>
        <taxon>Pseudomonadati</taxon>
        <taxon>Pseudomonadota</taxon>
        <taxon>Alphaproteobacteria</taxon>
        <taxon>Sphingomonadales</taxon>
        <taxon>Sphingomonadaceae</taxon>
        <taxon>Sphingomonas</taxon>
    </lineage>
</organism>
<name>A0A516IQI9_9SPHN</name>
<dbReference type="OrthoDB" id="7472092at2"/>
<sequence>MIRHLSLLVIATAALAACDTQPETIVAGERPDPMADQLANAAPVELPPAIAASRTYRCKDNSLVRIDWLAQNMGAYVHGENQAQTHLKPAEAVEGQPASGDLTAEGGFVLKGDSTASTITVTLPGKAAQSCKA</sequence>
<keyword evidence="3" id="KW-1185">Reference proteome</keyword>
<reference evidence="2 3" key="1">
    <citation type="submission" date="2019-07" db="EMBL/GenBank/DDBJ databases">
        <title>Sphingomonas AE3 Genome sequencing and assembly.</title>
        <authorList>
            <person name="Kim H."/>
        </authorList>
    </citation>
    <scope>NUCLEOTIDE SEQUENCE [LARGE SCALE GENOMIC DNA]</scope>
    <source>
        <strain evidence="2 3">AE3</strain>
    </source>
</reference>
<evidence type="ECO:0008006" key="4">
    <source>
        <dbReference type="Google" id="ProtNLM"/>
    </source>
</evidence>
<proteinExistence type="predicted"/>
<keyword evidence="1" id="KW-0732">Signal</keyword>
<feature type="signal peptide" evidence="1">
    <location>
        <begin position="1"/>
        <end position="16"/>
    </location>
</feature>
<evidence type="ECO:0000256" key="1">
    <source>
        <dbReference type="SAM" id="SignalP"/>
    </source>
</evidence>
<dbReference type="KEGG" id="sxa:FMM02_03830"/>
<dbReference type="EMBL" id="CP041659">
    <property type="protein sequence ID" value="QDP19167.1"/>
    <property type="molecule type" value="Genomic_DNA"/>
</dbReference>
<protein>
    <recommendedName>
        <fullName evidence="4">C-type lysozyme inhibitor domain-containing protein</fullName>
    </recommendedName>
</protein>
<evidence type="ECO:0000313" key="2">
    <source>
        <dbReference type="EMBL" id="QDP19167.1"/>
    </source>
</evidence>
<dbReference type="Proteomes" id="UP000321857">
    <property type="component" value="Chromosome"/>
</dbReference>
<dbReference type="AlphaFoldDB" id="A0A516IQI9"/>
<accession>A0A516IQI9</accession>
<gene>
    <name evidence="2" type="ORF">FMM02_03830</name>
</gene>
<feature type="chain" id="PRO_5021987256" description="C-type lysozyme inhibitor domain-containing protein" evidence="1">
    <location>
        <begin position="17"/>
        <end position="133"/>
    </location>
</feature>